<reference evidence="1" key="1">
    <citation type="submission" date="2019-01" db="EMBL/GenBank/DDBJ databases">
        <title>Draft genome sequences of three monokaryotic isolates of the white-rot basidiomycete fungus Dichomitus squalens.</title>
        <authorList>
            <consortium name="DOE Joint Genome Institute"/>
            <person name="Lopez S.C."/>
            <person name="Andreopoulos B."/>
            <person name="Pangilinan J."/>
            <person name="Lipzen A."/>
            <person name="Riley R."/>
            <person name="Ahrendt S."/>
            <person name="Ng V."/>
            <person name="Barry K."/>
            <person name="Daum C."/>
            <person name="Grigoriev I.V."/>
            <person name="Hilden K.S."/>
            <person name="Makela M.R."/>
            <person name="de Vries R.P."/>
        </authorList>
    </citation>
    <scope>NUCLEOTIDE SEQUENCE [LARGE SCALE GENOMIC DNA]</scope>
    <source>
        <strain evidence="1">OM18370.1</strain>
    </source>
</reference>
<sequence>MRRLSRCSLSRHFISSLTYRQFVTRSKSTLVEVDSVGIPLKPIWSVNELLSSYPRPAVSPSELKRLHELSALIPPADGTPEHAKLAQEMEELVKLVEAVKLVDVGEVVEEGAVPDGRIWASGEGVSLDAEAFAASEDADAVSGRALLAHASRTMEGLYVVETDKPRG</sequence>
<dbReference type="EMBL" id="ML143396">
    <property type="protein sequence ID" value="TBU31990.1"/>
    <property type="molecule type" value="Genomic_DNA"/>
</dbReference>
<dbReference type="Proteomes" id="UP000292957">
    <property type="component" value="Unassembled WGS sequence"/>
</dbReference>
<dbReference type="OrthoDB" id="5522061at2759"/>
<proteinExistence type="predicted"/>
<gene>
    <name evidence="1" type="ORF">BD311DRAFT_51211</name>
</gene>
<protein>
    <submittedName>
        <fullName evidence="1">Uncharacterized protein</fullName>
    </submittedName>
</protein>
<name>A0A4Q9MVJ2_9APHY</name>
<organism evidence="1">
    <name type="scientific">Dichomitus squalens</name>
    <dbReference type="NCBI Taxonomy" id="114155"/>
    <lineage>
        <taxon>Eukaryota</taxon>
        <taxon>Fungi</taxon>
        <taxon>Dikarya</taxon>
        <taxon>Basidiomycota</taxon>
        <taxon>Agaricomycotina</taxon>
        <taxon>Agaricomycetes</taxon>
        <taxon>Polyporales</taxon>
        <taxon>Polyporaceae</taxon>
        <taxon>Dichomitus</taxon>
    </lineage>
</organism>
<dbReference type="AlphaFoldDB" id="A0A4Q9MVJ2"/>
<accession>A0A4Q9MVJ2</accession>
<evidence type="ECO:0000313" key="1">
    <source>
        <dbReference type="EMBL" id="TBU31990.1"/>
    </source>
</evidence>